<keyword evidence="4" id="KW-0539">Nucleus</keyword>
<comment type="caution">
    <text evidence="7">The sequence shown here is derived from an EMBL/GenBank/DDBJ whole genome shotgun (WGS) entry which is preliminary data.</text>
</comment>
<comment type="subcellular location">
    <subcellularLocation>
        <location evidence="1">Nucleus</location>
    </subcellularLocation>
</comment>
<evidence type="ECO:0000256" key="1">
    <source>
        <dbReference type="ARBA" id="ARBA00004123"/>
    </source>
</evidence>
<feature type="region of interest" description="Disordered" evidence="5">
    <location>
        <begin position="553"/>
        <end position="574"/>
    </location>
</feature>
<name>A0ABQ8VPD1_9AGAR</name>
<protein>
    <recommendedName>
        <fullName evidence="6">Zinc-finger domain-containing protein</fullName>
    </recommendedName>
</protein>
<keyword evidence="2" id="KW-0805">Transcription regulation</keyword>
<feature type="compositionally biased region" description="Basic residues" evidence="5">
    <location>
        <begin position="556"/>
        <end position="566"/>
    </location>
</feature>
<evidence type="ECO:0000259" key="6">
    <source>
        <dbReference type="Pfam" id="PF10497"/>
    </source>
</evidence>
<dbReference type="InterPro" id="IPR018866">
    <property type="entry name" value="Znf-4CXXC_R1"/>
</dbReference>
<evidence type="ECO:0000256" key="3">
    <source>
        <dbReference type="ARBA" id="ARBA00023163"/>
    </source>
</evidence>
<keyword evidence="3" id="KW-0804">Transcription</keyword>
<feature type="domain" description="Zinc-finger" evidence="6">
    <location>
        <begin position="102"/>
        <end position="200"/>
    </location>
</feature>
<dbReference type="EMBL" id="JANVFT010000017">
    <property type="protein sequence ID" value="KAJ4498253.1"/>
    <property type="molecule type" value="Genomic_DNA"/>
</dbReference>
<dbReference type="Pfam" id="PF10497">
    <property type="entry name" value="zf-4CXXC_R1"/>
    <property type="match status" value="1"/>
</dbReference>
<reference evidence="7" key="1">
    <citation type="submission" date="2022-08" db="EMBL/GenBank/DDBJ databases">
        <title>A Global Phylogenomic Analysis of the Shiitake Genus Lentinula.</title>
        <authorList>
            <consortium name="DOE Joint Genome Institute"/>
            <person name="Sierra-Patev S."/>
            <person name="Min B."/>
            <person name="Naranjo-Ortiz M."/>
            <person name="Looney B."/>
            <person name="Konkel Z."/>
            <person name="Slot J.C."/>
            <person name="Sakamoto Y."/>
            <person name="Steenwyk J.L."/>
            <person name="Rokas A."/>
            <person name="Carro J."/>
            <person name="Camarero S."/>
            <person name="Ferreira P."/>
            <person name="Molpeceres G."/>
            <person name="Ruiz-Duenas F.J."/>
            <person name="Serrano A."/>
            <person name="Henrissat B."/>
            <person name="Drula E."/>
            <person name="Hughes K.W."/>
            <person name="Mata J.L."/>
            <person name="Ishikawa N.K."/>
            <person name="Vargas-Isla R."/>
            <person name="Ushijima S."/>
            <person name="Smith C.A."/>
            <person name="Ahrendt S."/>
            <person name="Andreopoulos W."/>
            <person name="He G."/>
            <person name="Labutti K."/>
            <person name="Lipzen A."/>
            <person name="Ng V."/>
            <person name="Riley R."/>
            <person name="Sandor L."/>
            <person name="Barry K."/>
            <person name="Martinez A.T."/>
            <person name="Xiao Y."/>
            <person name="Gibbons J.G."/>
            <person name="Terashima K."/>
            <person name="Grigoriev I.V."/>
            <person name="Hibbett D.S."/>
        </authorList>
    </citation>
    <scope>NUCLEOTIDE SEQUENCE</scope>
    <source>
        <strain evidence="7">RHP3577 ss4</strain>
    </source>
</reference>
<gene>
    <name evidence="7" type="ORF">C8R41DRAFT_878571</name>
</gene>
<keyword evidence="8" id="KW-1185">Reference proteome</keyword>
<evidence type="ECO:0000313" key="7">
    <source>
        <dbReference type="EMBL" id="KAJ4498253.1"/>
    </source>
</evidence>
<sequence length="666" mass="74872">MSTTPSSSTPVSSVRRFKQVYVEIPPSPLHTSRRLSIPSVPSSNVNHHKGNTPVQHSVSKHAAIPSRKRKDVSLSLQLPIKKPRTEHANEGGRGIETELLIRCHDCRAKRHPSGEYIISISKIIQCTSLYQIPYKIPVTRHCRTNYCRNCLKNKYNELSFAASAQKENGETGNAHMFKCPKCRGHCNCWNCRRKTAPKSTPAFPQADVPSERALATVNDLGTAAASKGKAHKVKLAPNVTWSPLPTQLKVKDAEDRIFIREFILRFSGIPGMALTKSQLEEFEFIAGTHDLGDDDDDDDENVYVDWVSETCIKSLVISLIGVLAAEEDSSATLVMKKAMQDVRNSGANLTKIWTALSSLRAALGRPEEVSVGKLQAEKPSDDDDESSEDRIILEYPDPLPAPANHEHNVQSTRSAAAADISLVVHSAQMIPVILGLMDAVMECYAIRVELDNGTKESRERLRESREVIKLENELWKKLEESREPDPSKITVERHAHKSKVQDIENAAKVLSSAFSPRFSPLGSDPEGRVYWALTPGVSDREYALDYIVSRLPNAPKSKRPRNRKQRQQREEEDSQALREWSWFIAVWGKKPHGNGVNDGEDEPQWWGFWNPQEIRNLAEWLSITNGLKRDPSDGDATYSRNDLKILVKRLTDYATSLEWRTQGEER</sequence>
<organism evidence="7 8">
    <name type="scientific">Lentinula lateritia</name>
    <dbReference type="NCBI Taxonomy" id="40482"/>
    <lineage>
        <taxon>Eukaryota</taxon>
        <taxon>Fungi</taxon>
        <taxon>Dikarya</taxon>
        <taxon>Basidiomycota</taxon>
        <taxon>Agaricomycotina</taxon>
        <taxon>Agaricomycetes</taxon>
        <taxon>Agaricomycetidae</taxon>
        <taxon>Agaricales</taxon>
        <taxon>Marasmiineae</taxon>
        <taxon>Omphalotaceae</taxon>
        <taxon>Lentinula</taxon>
    </lineage>
</organism>
<accession>A0ABQ8VPD1</accession>
<evidence type="ECO:0000256" key="2">
    <source>
        <dbReference type="ARBA" id="ARBA00023015"/>
    </source>
</evidence>
<evidence type="ECO:0000313" key="8">
    <source>
        <dbReference type="Proteomes" id="UP001150217"/>
    </source>
</evidence>
<dbReference type="Proteomes" id="UP001150217">
    <property type="component" value="Unassembled WGS sequence"/>
</dbReference>
<evidence type="ECO:0000256" key="4">
    <source>
        <dbReference type="ARBA" id="ARBA00023242"/>
    </source>
</evidence>
<evidence type="ECO:0000256" key="5">
    <source>
        <dbReference type="SAM" id="MobiDB-lite"/>
    </source>
</evidence>
<proteinExistence type="predicted"/>